<dbReference type="InterPro" id="IPR019786">
    <property type="entry name" value="Zinc_finger_PHD-type_CS"/>
</dbReference>
<evidence type="ECO:0000256" key="4">
    <source>
        <dbReference type="ARBA" id="ARBA00022833"/>
    </source>
</evidence>
<dbReference type="SMART" id="SM00249">
    <property type="entry name" value="PHD"/>
    <property type="match status" value="1"/>
</dbReference>
<keyword evidence="3" id="KW-0863">Zinc-finger</keyword>
<feature type="compositionally biased region" description="Acidic residues" evidence="6">
    <location>
        <begin position="133"/>
        <end position="149"/>
    </location>
</feature>
<dbReference type="PANTHER" id="PTHR45975">
    <property type="entry name" value="NUCLEOSOME-REMODELING FACTOR SUBUNIT BPTF"/>
    <property type="match status" value="1"/>
</dbReference>
<dbReference type="InterPro" id="IPR013083">
    <property type="entry name" value="Znf_RING/FYVE/PHD"/>
</dbReference>
<feature type="compositionally biased region" description="Polar residues" evidence="6">
    <location>
        <begin position="1576"/>
        <end position="1585"/>
    </location>
</feature>
<feature type="region of interest" description="Disordered" evidence="6">
    <location>
        <begin position="1164"/>
        <end position="1188"/>
    </location>
</feature>
<evidence type="ECO:0000259" key="7">
    <source>
        <dbReference type="PROSITE" id="PS50827"/>
    </source>
</evidence>
<proteinExistence type="predicted"/>
<dbReference type="InterPro" id="IPR001965">
    <property type="entry name" value="Znf_PHD"/>
</dbReference>
<evidence type="ECO:0000256" key="5">
    <source>
        <dbReference type="ARBA" id="ARBA00023242"/>
    </source>
</evidence>
<feature type="region of interest" description="Disordered" evidence="6">
    <location>
        <begin position="1333"/>
        <end position="1357"/>
    </location>
</feature>
<sequence length="1585" mass="182052">MGPRGRPKRKLIQSESGTSVGGDSEDPEEPTTSTRPRRSRVPKRYLDDDYSPPAPKRRATNRGTPSEEKEEEEEKEEVKGTPSVTKRGAERTPATTASSGGGGGRGRPARGRPKKNPTPPRRKSLKQQRQEEDVIYMDEESEDDDESTDDEFVLQYDQQEDLDEDEEDLNLSDIKPNIEEEAFCPWIEDPATLPKMELPESSQDIPIPVHATMDCIEIYEILRSYHRTLRITPFTFEDFCAALISSNNSCIMAEVHMALLRVCLKSDDEEQTQYSVTETNNSVNIMFHHMDSLCYAEILRQYIEAYPFADSYVREAINVENYPYVGYEPKIVVLLFMSYRFLYSSEFKKVVNNMGRFQNDENCRVCGKSIGRIVGCTQCEAAFHVECSSLKPFPEVLICNICKKNSVRGVLPLDETPEKEPLRSQPIGRDRFGRFYWFMCRRIIVQSQDESEIFYYSTPPQLYQLLQSLDRDYYEKDLCEAIHLRIDEFLEQMTLTVELTVERRDIALDSRIKRQMISYLVADSTTAPIYLHKDSMKRMASILRNCASKTVKTEPGIEVEVKCEEDSILPESMLGIFNGCLINTFWSGGASQEELVHLETQPIDAMAHWRMGDEGNDQSFMTYYNYYMRNEMAESFMARKKAADKKKYMASKFSTIEQFEWVVAKDRQFYGDSVLHNKFVQWTLSKISRKIPADLMHRRWIEVSKGFDLEVSVADDYKKLVNCLLQLDAVTRKTIFIQQWWSGLGQTKLERITVDQRDQFVKEQQRIKKLESDALAKELDESFVRVNYMKPKWPNTYILRQKGETYRNAGKGVMGGWAWVAKKYQEKWVPVPKSSSSKSLDALITRITKKRDAKHEPPVSGFDLVNKCYSPACRKSRNPRCYSFSCRNGLLLEARRRHEEEEQEKKGILGEDKPWPIPEIQKFRSKKGGEKSLFVLQKSSRILRQMILTAGCQQVYMPGFSSGIKSNLLIWPYPAPRPTLDLCWKWQVLNSRSLHSVALQLKIMWSSIKWNEFEPDDTHPDRRVVIDTPTHDERRRIIRHKEMAPYGQYERYELEIEIIPLYDVEEEEDESWLSRTSRSTDCSQRTSSNRKKRPQRNMENRQATAIRREWVDGVTLKVFEIKDYWKWVRMEAEKAARRRQEAARKLARAREDEKQRLMIMQRPVTSRLPSSSQTTQRTSVPYMGGQPRRSTVMEGVNGIDRFQLTTPPYPPLRTTPSMTYQSTPRVQPNPVIRRPVQPYLHQNQYQQRVAAGSDYPLTHGSNGNTYRAVLMTPTVGGGRAPQTTYSSRPSNGHQFQNGRVQQGTAIMPQRRVVVTQPYVAPVAGEEALGASTSTAAAYDADDQPPQIPRYDADPLPRGTPIQRRQVYPGQVIRHVHPGPGGNGSVVYLKAADGATRTMVRNSGGGGQEYQRVVVGGSGGTQMISRGGAPIVRQIISPNGTQRFVRVQSGRPGEVITTRRIIQRVPQQPQPQQQPQQYQQQMFQDYMDEAPPPAPHIPQNPRFLIQGRAPPVSQPPIQTQQQPPRGGMTMQMVQQEVEEEEEYHNEDHVVISDEIIYNPADHEGGEGEEDNHEQQIQDEQATGFAQ</sequence>
<evidence type="ECO:0000256" key="2">
    <source>
        <dbReference type="ARBA" id="ARBA00022723"/>
    </source>
</evidence>
<dbReference type="GO" id="GO:0006357">
    <property type="term" value="P:regulation of transcription by RNA polymerase II"/>
    <property type="evidence" value="ECO:0007669"/>
    <property type="project" value="InterPro"/>
</dbReference>
<dbReference type="PROSITE" id="PS50827">
    <property type="entry name" value="DDT"/>
    <property type="match status" value="1"/>
</dbReference>
<dbReference type="Pfam" id="PF15613">
    <property type="entry name" value="WSD"/>
    <property type="match status" value="1"/>
</dbReference>
<dbReference type="SMART" id="SM00571">
    <property type="entry name" value="DDT"/>
    <property type="match status" value="1"/>
</dbReference>
<evidence type="ECO:0000256" key="3">
    <source>
        <dbReference type="ARBA" id="ARBA00022771"/>
    </source>
</evidence>
<feature type="compositionally biased region" description="Basic residues" evidence="6">
    <location>
        <begin position="107"/>
        <end position="126"/>
    </location>
</feature>
<dbReference type="InterPro" id="IPR011011">
    <property type="entry name" value="Znf_FYVE_PHD"/>
</dbReference>
<keyword evidence="4" id="KW-0862">Zinc</keyword>
<dbReference type="Gene3D" id="3.30.40.10">
    <property type="entry name" value="Zinc/RING finger domain, C3HC4 (zinc finger)"/>
    <property type="match status" value="1"/>
</dbReference>
<accession>A0A1I7U7N0</accession>
<feature type="compositionally biased region" description="Polar residues" evidence="6">
    <location>
        <begin position="1073"/>
        <end position="1087"/>
    </location>
</feature>
<dbReference type="WBParaSite" id="Csp11.Scaffold629.g15674.t1">
    <property type="protein sequence ID" value="Csp11.Scaffold629.g15674.t1"/>
    <property type="gene ID" value="Csp11.Scaffold629.g15674"/>
</dbReference>
<feature type="region of interest" description="Disordered" evidence="6">
    <location>
        <begin position="1"/>
        <end position="149"/>
    </location>
</feature>
<dbReference type="Proteomes" id="UP000095282">
    <property type="component" value="Unplaced"/>
</dbReference>
<feature type="region of interest" description="Disordered" evidence="6">
    <location>
        <begin position="1509"/>
        <end position="1585"/>
    </location>
</feature>
<keyword evidence="2" id="KW-0479">Metal-binding</keyword>
<feature type="compositionally biased region" description="Low complexity" evidence="6">
    <location>
        <begin position="1514"/>
        <end position="1534"/>
    </location>
</feature>
<dbReference type="STRING" id="1561998.A0A1I7U7N0"/>
<dbReference type="SUPFAM" id="SSF57903">
    <property type="entry name" value="FYVE/PHD zinc finger"/>
    <property type="match status" value="1"/>
</dbReference>
<protein>
    <submittedName>
        <fullName evidence="9">DDT domain-containing protein</fullName>
    </submittedName>
</protein>
<evidence type="ECO:0000256" key="1">
    <source>
        <dbReference type="ARBA" id="ARBA00004123"/>
    </source>
</evidence>
<dbReference type="PROSITE" id="PS01359">
    <property type="entry name" value="ZF_PHD_1"/>
    <property type="match status" value="1"/>
</dbReference>
<dbReference type="GO" id="GO:0000978">
    <property type="term" value="F:RNA polymerase II cis-regulatory region sequence-specific DNA binding"/>
    <property type="evidence" value="ECO:0007669"/>
    <property type="project" value="TreeGrafter"/>
</dbReference>
<dbReference type="InterPro" id="IPR038028">
    <property type="entry name" value="BPTF"/>
</dbReference>
<dbReference type="PANTHER" id="PTHR45975:SF2">
    <property type="entry name" value="NUCLEOSOME-REMODELING FACTOR SUBUNIT BPTF"/>
    <property type="match status" value="1"/>
</dbReference>
<dbReference type="GO" id="GO:0016589">
    <property type="term" value="C:NURF complex"/>
    <property type="evidence" value="ECO:0007669"/>
    <property type="project" value="InterPro"/>
</dbReference>
<feature type="domain" description="DDT" evidence="7">
    <location>
        <begin position="209"/>
        <end position="269"/>
    </location>
</feature>
<keyword evidence="5" id="KW-0539">Nucleus</keyword>
<organism evidence="8 9">
    <name type="scientific">Caenorhabditis tropicalis</name>
    <dbReference type="NCBI Taxonomy" id="1561998"/>
    <lineage>
        <taxon>Eukaryota</taxon>
        <taxon>Metazoa</taxon>
        <taxon>Ecdysozoa</taxon>
        <taxon>Nematoda</taxon>
        <taxon>Chromadorea</taxon>
        <taxon>Rhabditida</taxon>
        <taxon>Rhabditina</taxon>
        <taxon>Rhabditomorpha</taxon>
        <taxon>Rhabditoidea</taxon>
        <taxon>Rhabditidae</taxon>
        <taxon>Peloderinae</taxon>
        <taxon>Caenorhabditis</taxon>
    </lineage>
</organism>
<name>A0A1I7U7N0_9PELO</name>
<dbReference type="eggNOG" id="KOG1473">
    <property type="taxonomic scope" value="Eukaryota"/>
</dbReference>
<feature type="region of interest" description="Disordered" evidence="6">
    <location>
        <begin position="1202"/>
        <end position="1230"/>
    </location>
</feature>
<feature type="compositionally biased region" description="Basic residues" evidence="6">
    <location>
        <begin position="1"/>
        <end position="11"/>
    </location>
</feature>
<evidence type="ECO:0000313" key="8">
    <source>
        <dbReference type="Proteomes" id="UP000095282"/>
    </source>
</evidence>
<dbReference type="InterPro" id="IPR028941">
    <property type="entry name" value="WHIM2_dom"/>
</dbReference>
<reference evidence="9" key="1">
    <citation type="submission" date="2016-11" db="UniProtKB">
        <authorList>
            <consortium name="WormBaseParasite"/>
        </authorList>
    </citation>
    <scope>IDENTIFICATION</scope>
</reference>
<feature type="compositionally biased region" description="Polar residues" evidence="6">
    <location>
        <begin position="1217"/>
        <end position="1226"/>
    </location>
</feature>
<feature type="region of interest" description="Disordered" evidence="6">
    <location>
        <begin position="1073"/>
        <end position="1101"/>
    </location>
</feature>
<keyword evidence="8" id="KW-1185">Reference proteome</keyword>
<feature type="compositionally biased region" description="Polar residues" evidence="6">
    <location>
        <begin position="1164"/>
        <end position="1179"/>
    </location>
</feature>
<comment type="subcellular location">
    <subcellularLocation>
        <location evidence="1">Nucleus</location>
    </subcellularLocation>
</comment>
<dbReference type="Pfam" id="PF02791">
    <property type="entry name" value="DDT"/>
    <property type="match status" value="1"/>
</dbReference>
<dbReference type="InterPro" id="IPR018501">
    <property type="entry name" value="DDT_dom"/>
</dbReference>
<evidence type="ECO:0000313" key="9">
    <source>
        <dbReference type="WBParaSite" id="Csp11.Scaffold629.g15674.t1"/>
    </source>
</evidence>
<evidence type="ECO:0000256" key="6">
    <source>
        <dbReference type="SAM" id="MobiDB-lite"/>
    </source>
</evidence>
<dbReference type="GO" id="GO:0008270">
    <property type="term" value="F:zinc ion binding"/>
    <property type="evidence" value="ECO:0007669"/>
    <property type="project" value="UniProtKB-KW"/>
</dbReference>